<reference evidence="5 6" key="1">
    <citation type="journal article" date="2019" name="Mol. Biol. Evol.">
        <title>Blast fungal genomes show frequent chromosomal changes, gene gains and losses, and effector gene turnover.</title>
        <authorList>
            <person name="Gomez Luciano L.B."/>
            <person name="Jason Tsai I."/>
            <person name="Chuma I."/>
            <person name="Tosa Y."/>
            <person name="Chen Y.H."/>
            <person name="Li J.Y."/>
            <person name="Li M.Y."/>
            <person name="Jade Lu M.Y."/>
            <person name="Nakayashiki H."/>
            <person name="Li W.H."/>
        </authorList>
    </citation>
    <scope>NUCLEOTIDE SEQUENCE [LARGE SCALE GENOMIC DNA]</scope>
    <source>
        <strain evidence="5 6">NI907</strain>
    </source>
</reference>
<dbReference type="GO" id="GO:0051321">
    <property type="term" value="P:meiotic cell cycle"/>
    <property type="evidence" value="ECO:0007669"/>
    <property type="project" value="TreeGrafter"/>
</dbReference>
<proteinExistence type="predicted"/>
<feature type="region of interest" description="Disordered" evidence="3">
    <location>
        <begin position="1"/>
        <end position="23"/>
    </location>
</feature>
<reference evidence="6" key="3">
    <citation type="submission" date="2025-08" db="UniProtKB">
        <authorList>
            <consortium name="RefSeq"/>
        </authorList>
    </citation>
    <scope>IDENTIFICATION</scope>
    <source>
        <strain evidence="6">NI907</strain>
    </source>
</reference>
<dbReference type="Proteomes" id="UP000515153">
    <property type="component" value="Chromosome V"/>
</dbReference>
<dbReference type="InterPro" id="IPR024061">
    <property type="entry name" value="NDT80_DNA-bd_dom"/>
</dbReference>
<protein>
    <recommendedName>
        <fullName evidence="4">NDT80 domain-containing protein</fullName>
    </recommendedName>
</protein>
<dbReference type="InterPro" id="IPR037141">
    <property type="entry name" value="NDT80_DNA-bd_dom_sf"/>
</dbReference>
<dbReference type="GO" id="GO:0000228">
    <property type="term" value="C:nuclear chromosome"/>
    <property type="evidence" value="ECO:0007669"/>
    <property type="project" value="TreeGrafter"/>
</dbReference>
<dbReference type="KEGG" id="pgri:PgNI_08028"/>
<keyword evidence="5" id="KW-1185">Reference proteome</keyword>
<feature type="compositionally biased region" description="Polar residues" evidence="3">
    <location>
        <begin position="1"/>
        <end position="21"/>
    </location>
</feature>
<dbReference type="PANTHER" id="PTHR35144">
    <property type="entry name" value="MEIOSIS-SPECIFIC TRANSCRIPTION FACTOR NDT80"/>
    <property type="match status" value="1"/>
</dbReference>
<name>A0A6P8AWD3_PYRGI</name>
<dbReference type="InterPro" id="IPR008967">
    <property type="entry name" value="p53-like_TF_DNA-bd_sf"/>
</dbReference>
<dbReference type="Pfam" id="PF05224">
    <property type="entry name" value="NDT80_PhoG"/>
    <property type="match status" value="1"/>
</dbReference>
<dbReference type="PANTHER" id="PTHR35144:SF2">
    <property type="entry name" value="MEIOSIS-SPECIFIC TRANSCRIPTION FACTOR NDT80"/>
    <property type="match status" value="1"/>
</dbReference>
<accession>A0A6P8AWD3</accession>
<feature type="region of interest" description="Disordered" evidence="3">
    <location>
        <begin position="264"/>
        <end position="291"/>
    </location>
</feature>
<feature type="DNA-binding region" description="NDT80" evidence="2">
    <location>
        <begin position="1"/>
        <end position="227"/>
    </location>
</feature>
<evidence type="ECO:0000256" key="1">
    <source>
        <dbReference type="ARBA" id="ARBA00023125"/>
    </source>
</evidence>
<dbReference type="GO" id="GO:0003677">
    <property type="term" value="F:DNA binding"/>
    <property type="evidence" value="ECO:0007669"/>
    <property type="project" value="UniProtKB-KW"/>
</dbReference>
<dbReference type="InterPro" id="IPR052605">
    <property type="entry name" value="Fungal_trans_regulator"/>
</dbReference>
<dbReference type="SUPFAM" id="SSF49417">
    <property type="entry name" value="p53-like transcription factors"/>
    <property type="match status" value="1"/>
</dbReference>
<organism evidence="5 6">
    <name type="scientific">Pyricularia grisea</name>
    <name type="common">Crabgrass-specific blast fungus</name>
    <name type="synonym">Magnaporthe grisea</name>
    <dbReference type="NCBI Taxonomy" id="148305"/>
    <lineage>
        <taxon>Eukaryota</taxon>
        <taxon>Fungi</taxon>
        <taxon>Dikarya</taxon>
        <taxon>Ascomycota</taxon>
        <taxon>Pezizomycotina</taxon>
        <taxon>Sordariomycetes</taxon>
        <taxon>Sordariomycetidae</taxon>
        <taxon>Magnaporthales</taxon>
        <taxon>Pyriculariaceae</taxon>
        <taxon>Pyricularia</taxon>
    </lineage>
</organism>
<gene>
    <name evidence="6" type="ORF">PgNI_08028</name>
</gene>
<dbReference type="GO" id="GO:0003700">
    <property type="term" value="F:DNA-binding transcription factor activity"/>
    <property type="evidence" value="ECO:0007669"/>
    <property type="project" value="UniProtKB-UniRule"/>
</dbReference>
<feature type="domain" description="NDT80" evidence="4">
    <location>
        <begin position="1"/>
        <end position="227"/>
    </location>
</feature>
<dbReference type="RefSeq" id="XP_030979205.1">
    <property type="nucleotide sequence ID" value="XM_031128029.1"/>
</dbReference>
<evidence type="ECO:0000313" key="5">
    <source>
        <dbReference type="Proteomes" id="UP000515153"/>
    </source>
</evidence>
<evidence type="ECO:0000313" key="6">
    <source>
        <dbReference type="RefSeq" id="XP_030979205.1"/>
    </source>
</evidence>
<keyword evidence="1 2" id="KW-0238">DNA-binding</keyword>
<sequence>MEEVNFQPTNMNPERYNSSSAAPAPEFHPLVRLGNLSRIDGTPIEFDIVGVHAKGFMSTAEQWICYRRNYFSCTGSYTLSPPQPHGTTIQYVDVSGRVHSVSGFAISLSAVEEGEEQPVRLVQYTAKRDKGPTFIPGKIPLEPMPAQPQASNAWIHMVQHTFERLQFRHATPNNGKRPAPQKYYNLEIELWVDVGNDQEEEWIKIGYRRSVRLIVRGRSPGYTNSRSHTVSAVPAGHSGYGGSAAVPRESSGFTLGGVETYSSNYTGYGTRSETRNQEDFQPPYNSGSYQS</sequence>
<reference evidence="6" key="2">
    <citation type="submission" date="2019-10" db="EMBL/GenBank/DDBJ databases">
        <authorList>
            <consortium name="NCBI Genome Project"/>
        </authorList>
    </citation>
    <scope>NUCLEOTIDE SEQUENCE</scope>
    <source>
        <strain evidence="6">NI907</strain>
    </source>
</reference>
<evidence type="ECO:0000256" key="3">
    <source>
        <dbReference type="SAM" id="MobiDB-lite"/>
    </source>
</evidence>
<dbReference type="Gene3D" id="2.60.40.1390">
    <property type="entry name" value="NDT80 DNA-binding domain"/>
    <property type="match status" value="2"/>
</dbReference>
<evidence type="ECO:0000259" key="4">
    <source>
        <dbReference type="PROSITE" id="PS51517"/>
    </source>
</evidence>
<dbReference type="AlphaFoldDB" id="A0A6P8AWD3"/>
<dbReference type="GeneID" id="41962938"/>
<dbReference type="PROSITE" id="PS51517">
    <property type="entry name" value="NDT80"/>
    <property type="match status" value="1"/>
</dbReference>
<evidence type="ECO:0000256" key="2">
    <source>
        <dbReference type="PROSITE-ProRule" id="PRU00850"/>
    </source>
</evidence>
<dbReference type="GO" id="GO:0045944">
    <property type="term" value="P:positive regulation of transcription by RNA polymerase II"/>
    <property type="evidence" value="ECO:0007669"/>
    <property type="project" value="TreeGrafter"/>
</dbReference>